<proteinExistence type="predicted"/>
<accession>A0A845RJP9</accession>
<evidence type="ECO:0000313" key="3">
    <source>
        <dbReference type="Proteomes" id="UP000446348"/>
    </source>
</evidence>
<evidence type="ECO:0000313" key="2">
    <source>
        <dbReference type="EMBL" id="NBI80236.1"/>
    </source>
</evidence>
<dbReference type="OrthoDB" id="1863926at2"/>
<sequence length="153" mass="16002">MANKFTKSVLERQAKERRQHPDAQAAGERAAPAAAGAPAAPEAAAQPVPAAQAQDIQPEAATPEAERPAPQAPAGGSLELPLSEQPKTRSKNTKAAPAVDLTAFIVRDEGRSAKNKTFYLDAAVIDALHRAAVAQKVTDSKLVNDILKKLLGV</sequence>
<feature type="compositionally biased region" description="Basic and acidic residues" evidence="1">
    <location>
        <begin position="9"/>
        <end position="21"/>
    </location>
</feature>
<protein>
    <submittedName>
        <fullName evidence="2">Uncharacterized protein</fullName>
    </submittedName>
</protein>
<dbReference type="AlphaFoldDB" id="A0A845RJP9"/>
<name>A0A845RJP9_9FIRM</name>
<dbReference type="Proteomes" id="UP000446348">
    <property type="component" value="Unassembled WGS sequence"/>
</dbReference>
<comment type="caution">
    <text evidence="2">The sequence shown here is derived from an EMBL/GenBank/DDBJ whole genome shotgun (WGS) entry which is preliminary data.</text>
</comment>
<feature type="compositionally biased region" description="Low complexity" evidence="1">
    <location>
        <begin position="23"/>
        <end position="74"/>
    </location>
</feature>
<feature type="region of interest" description="Disordered" evidence="1">
    <location>
        <begin position="1"/>
        <end position="96"/>
    </location>
</feature>
<evidence type="ECO:0000256" key="1">
    <source>
        <dbReference type="SAM" id="MobiDB-lite"/>
    </source>
</evidence>
<dbReference type="EMBL" id="QXWZ01000039">
    <property type="protein sequence ID" value="NBI80236.1"/>
    <property type="molecule type" value="Genomic_DNA"/>
</dbReference>
<dbReference type="RefSeq" id="WP_160210930.1">
    <property type="nucleotide sequence ID" value="NZ_QXWZ01000039.1"/>
</dbReference>
<organism evidence="2 3">
    <name type="scientific">Anaerotruncus colihominis</name>
    <dbReference type="NCBI Taxonomy" id="169435"/>
    <lineage>
        <taxon>Bacteria</taxon>
        <taxon>Bacillati</taxon>
        <taxon>Bacillota</taxon>
        <taxon>Clostridia</taxon>
        <taxon>Eubacteriales</taxon>
        <taxon>Oscillospiraceae</taxon>
        <taxon>Anaerotruncus</taxon>
    </lineage>
</organism>
<reference evidence="2 3" key="1">
    <citation type="submission" date="2018-08" db="EMBL/GenBank/DDBJ databases">
        <title>Murine metabolic-syndrome-specific gut microbial biobank.</title>
        <authorList>
            <person name="Liu C."/>
        </authorList>
    </citation>
    <scope>NUCLEOTIDE SEQUENCE [LARGE SCALE GENOMIC DNA]</scope>
    <source>
        <strain evidence="2 3">X69</strain>
    </source>
</reference>
<gene>
    <name evidence="2" type="ORF">D3Z39_15475</name>
</gene>